<evidence type="ECO:0000313" key="1">
    <source>
        <dbReference type="EMBL" id="KAI5660632.1"/>
    </source>
</evidence>
<keyword evidence="2" id="KW-1185">Reference proteome</keyword>
<organism evidence="1 2">
    <name type="scientific">Catharanthus roseus</name>
    <name type="common">Madagascar periwinkle</name>
    <name type="synonym">Vinca rosea</name>
    <dbReference type="NCBI Taxonomy" id="4058"/>
    <lineage>
        <taxon>Eukaryota</taxon>
        <taxon>Viridiplantae</taxon>
        <taxon>Streptophyta</taxon>
        <taxon>Embryophyta</taxon>
        <taxon>Tracheophyta</taxon>
        <taxon>Spermatophyta</taxon>
        <taxon>Magnoliopsida</taxon>
        <taxon>eudicotyledons</taxon>
        <taxon>Gunneridae</taxon>
        <taxon>Pentapetalae</taxon>
        <taxon>asterids</taxon>
        <taxon>lamiids</taxon>
        <taxon>Gentianales</taxon>
        <taxon>Apocynaceae</taxon>
        <taxon>Rauvolfioideae</taxon>
        <taxon>Vinceae</taxon>
        <taxon>Catharanthinae</taxon>
        <taxon>Catharanthus</taxon>
    </lineage>
</organism>
<evidence type="ECO:0000313" key="2">
    <source>
        <dbReference type="Proteomes" id="UP001060085"/>
    </source>
</evidence>
<comment type="caution">
    <text evidence="1">The sequence shown here is derived from an EMBL/GenBank/DDBJ whole genome shotgun (WGS) entry which is preliminary data.</text>
</comment>
<dbReference type="Proteomes" id="UP001060085">
    <property type="component" value="Linkage Group LG05"/>
</dbReference>
<sequence length="1503" mass="172855">MADGAVSYVLDRLTSILVQNASLLGDAQDEIEKMKLELESMKSFLKDAERRKEKHESVETWVRQVREVAIQVENIVDEYMHYNHHTRLQKNAVKDLVQDAVNLPRKLAAIRRISRKMQEINAKVLEVSERSKRYGFDARVDEESSMSLPVGWWQHQRESSIFAEEDEIRYLVVLDDVWSIDLWSRIRSAFPENNCGSRIVLTTRNEHVANSMGPGSRVHHLEPLQENDAWILFCKKAFWDEKNHHCPAELETLAKVILRKCEGLPLAIVAIGGLMCSRWKSAIEWKKVLDSLNWQLSYNPILERVKGILMLSYNDLPYYLKYCFLYCCLFPDGHLIKRKKLIRLWIAEGFIIERRGMTLEEVSEEHLTELILRSMIQVSQINDTGRAKTFKVHDVMRELAMRTAEKENFCTFLDGRESRIAGNVQRLSVYHRGENAVALSKTTSRQLRSLLVFGSDTCSSFSLSSVSSKFKLLRVLDLQEIPIEKLPKGLAYIFNLRYLNLQKTKVKNLPKAIEKLINLQTLDIRNTNLEKLPRSITKLENLRHLFVCRNTDETSRTTNFVCGLQVPTGIADLHNLQTLAFVEAEESMIKQVGYLTELKRLDITKLKAIHGAKLCNSIQMMSNLRHLSVSAIPDEDLMLESLPRAPPFLQKLKLFGFLKRPPPWFGTLENLTHMHLAFSFLESDLLPHIHRLPSLVFLELRKAYKGIEYLTSLQKLHLEEMSEEFIQSFNDESEHHAKDEIEILPELQPPPMQIYVPNVNVRLETDNSLKNQENTKMATKQWHWEVIDHGSSKENFSFSGSISGQSSWKYERHLNYLPRTKELQWFQIVMQKTESQVNLGRNGRPIKMVPASEVMKRKTQSITNKEMLNGSRRSVNGISIERKESPVNNKVVNGAKVAINGVSKVNGASLAKRDPAMVTVKTFEFDKLPPIQDLKVLPSDEGFSWASENYNSVQRTIDVWSFVLSLRLRVLLDNAKWSYIGGFTEEKQKTKRRQTASWLRERVLQLGPTFIKLGQLSSTRSDLFPQEFVDELSKLQDRVPAFSPKKAKDFIEKELGAPIDQLFREFEERPIAAASLGQVHRAILHNGEKVVVKVQRPGLKKLFDIDLRNLKLIAEYFQKSESLGGSSTDWIGIYEECAKILYEEIDYINEGKNADKFRRDFRNIKWVRVPLVFWDYTAPKVLTLEYVPGIKINQLDQIDAQGFNRAQISSRAIEAYLIQILKTGFFHADPHPGNLAIDVDESLIYYDFGMMGDIRNFTRERLLELFYAVYEKDAKKVMQTLIDLGALQPTGDMSSVRRSVQFFLDNLLDQKPDQEQTLSAIGEDLFAIATDQPFRFPATFTFVLRAFSTLEGIGYTLDPNFSFAKIAAPYAQELLDMRQKQQTGRRLVQEIQKQADDARTYTMSMPYRIQRIEEFVNQLDTGDVKLRVRVLESERAARKATILQMATTYTVLGGTLLNLGVTLNLQGSQVLANGFFVGSGAFFALFLRSMQRVKNLDKFEKMI</sequence>
<proteinExistence type="predicted"/>
<gene>
    <name evidence="1" type="ORF">M9H77_19955</name>
</gene>
<dbReference type="EMBL" id="CM044705">
    <property type="protein sequence ID" value="KAI5660632.1"/>
    <property type="molecule type" value="Genomic_DNA"/>
</dbReference>
<protein>
    <submittedName>
        <fullName evidence="1">Uncharacterized protein</fullName>
    </submittedName>
</protein>
<name>A0ACC0AKU1_CATRO</name>
<accession>A0ACC0AKU1</accession>
<reference evidence="2" key="1">
    <citation type="journal article" date="2023" name="Nat. Plants">
        <title>Single-cell RNA sequencing provides a high-resolution roadmap for understanding the multicellular compartmentation of specialized metabolism.</title>
        <authorList>
            <person name="Sun S."/>
            <person name="Shen X."/>
            <person name="Li Y."/>
            <person name="Li Y."/>
            <person name="Wang S."/>
            <person name="Li R."/>
            <person name="Zhang H."/>
            <person name="Shen G."/>
            <person name="Guo B."/>
            <person name="Wei J."/>
            <person name="Xu J."/>
            <person name="St-Pierre B."/>
            <person name="Chen S."/>
            <person name="Sun C."/>
        </authorList>
    </citation>
    <scope>NUCLEOTIDE SEQUENCE [LARGE SCALE GENOMIC DNA]</scope>
</reference>